<keyword evidence="7" id="KW-1185">Reference proteome</keyword>
<dbReference type="InterPro" id="IPR002893">
    <property type="entry name" value="Znf_MYND"/>
</dbReference>
<keyword evidence="2 4" id="KW-0863">Zinc-finger</keyword>
<dbReference type="PROSITE" id="PS50865">
    <property type="entry name" value="ZF_MYND_2"/>
    <property type="match status" value="1"/>
</dbReference>
<reference evidence="6 7" key="1">
    <citation type="submission" date="2020-01" db="EMBL/GenBank/DDBJ databases">
        <authorList>
            <person name="Gupta K D."/>
        </authorList>
    </citation>
    <scope>NUCLEOTIDE SEQUENCE [LARGE SCALE GENOMIC DNA]</scope>
</reference>
<dbReference type="AlphaFoldDB" id="A0A8S0XG77"/>
<dbReference type="EMBL" id="CACVBS010000033">
    <property type="protein sequence ID" value="CAA7261419.1"/>
    <property type="molecule type" value="Genomic_DNA"/>
</dbReference>
<dbReference type="Pfam" id="PF01753">
    <property type="entry name" value="zf-MYND"/>
    <property type="match status" value="1"/>
</dbReference>
<organism evidence="6 7">
    <name type="scientific">Cyclocybe aegerita</name>
    <name type="common">Black poplar mushroom</name>
    <name type="synonym">Agrocybe aegerita</name>
    <dbReference type="NCBI Taxonomy" id="1973307"/>
    <lineage>
        <taxon>Eukaryota</taxon>
        <taxon>Fungi</taxon>
        <taxon>Dikarya</taxon>
        <taxon>Basidiomycota</taxon>
        <taxon>Agaricomycotina</taxon>
        <taxon>Agaricomycetes</taxon>
        <taxon>Agaricomycetidae</taxon>
        <taxon>Agaricales</taxon>
        <taxon>Agaricineae</taxon>
        <taxon>Bolbitiaceae</taxon>
        <taxon>Cyclocybe</taxon>
    </lineage>
</organism>
<dbReference type="Gene3D" id="6.10.140.2220">
    <property type="match status" value="1"/>
</dbReference>
<gene>
    <name evidence="6" type="ORF">AAE3_LOCUS3683</name>
</gene>
<dbReference type="OrthoDB" id="341421at2759"/>
<dbReference type="InterPro" id="IPR058527">
    <property type="entry name" value="DUF8214"/>
</dbReference>
<keyword evidence="3" id="KW-0862">Zinc</keyword>
<dbReference type="GO" id="GO:0008270">
    <property type="term" value="F:zinc ion binding"/>
    <property type="evidence" value="ECO:0007669"/>
    <property type="project" value="UniProtKB-KW"/>
</dbReference>
<evidence type="ECO:0000313" key="7">
    <source>
        <dbReference type="Proteomes" id="UP000467700"/>
    </source>
</evidence>
<evidence type="ECO:0000259" key="5">
    <source>
        <dbReference type="PROSITE" id="PS50865"/>
    </source>
</evidence>
<evidence type="ECO:0000256" key="3">
    <source>
        <dbReference type="ARBA" id="ARBA00022833"/>
    </source>
</evidence>
<evidence type="ECO:0000313" key="6">
    <source>
        <dbReference type="EMBL" id="CAA7261419.1"/>
    </source>
</evidence>
<feature type="domain" description="MYND-type" evidence="5">
    <location>
        <begin position="18"/>
        <end position="57"/>
    </location>
</feature>
<protein>
    <recommendedName>
        <fullName evidence="5">MYND-type domain-containing protein</fullName>
    </recommendedName>
</protein>
<name>A0A8S0XG77_CYCAE</name>
<accession>A0A8S0XG77</accession>
<sequence length="254" mass="29851">MAPLPPSKNIKSCYNPKCKYFNTINEKAPLKCARCKTAHYCDKDCQKAHWPTHKEFCEIWAETAKNNGEVPVVQIKKKMTQLIWLVRGILDYSAALYKEFLHWKRQGRRGCIEFYFENFNELYEAIRVLEALPVVDHISFYPMPFAPTYSEDANGKPVAQKLPVRVVTEEHEEAFTREVDSRMNFNESTQEARPNMMNCLKLLGANENVFLISVTVKLHGTYSTHMFDFLYKRHSWYPEDGPWPEEKERSKKRK</sequence>
<proteinExistence type="predicted"/>
<keyword evidence="1" id="KW-0479">Metal-binding</keyword>
<evidence type="ECO:0000256" key="2">
    <source>
        <dbReference type="ARBA" id="ARBA00022771"/>
    </source>
</evidence>
<dbReference type="Pfam" id="PF26646">
    <property type="entry name" value="DUF8214"/>
    <property type="match status" value="1"/>
</dbReference>
<comment type="caution">
    <text evidence="6">The sequence shown here is derived from an EMBL/GenBank/DDBJ whole genome shotgun (WGS) entry which is preliminary data.</text>
</comment>
<evidence type="ECO:0000256" key="4">
    <source>
        <dbReference type="PROSITE-ProRule" id="PRU00134"/>
    </source>
</evidence>
<dbReference type="SUPFAM" id="SSF144232">
    <property type="entry name" value="HIT/MYND zinc finger-like"/>
    <property type="match status" value="1"/>
</dbReference>
<evidence type="ECO:0000256" key="1">
    <source>
        <dbReference type="ARBA" id="ARBA00022723"/>
    </source>
</evidence>
<dbReference type="Proteomes" id="UP000467700">
    <property type="component" value="Unassembled WGS sequence"/>
</dbReference>